<gene>
    <name evidence="1" type="ORF">CLUP02_00046</name>
</gene>
<sequence>MFGRYFRGILQGVFLIESDPRMGDSLHVGYLEHTTTEKTSAYCYQLESQSFQVLNVGIGIFEGLASSFNNA</sequence>
<dbReference type="KEGG" id="clup:CLUP02_00046"/>
<proteinExistence type="predicted"/>
<dbReference type="GeneID" id="73334110"/>
<dbReference type="Proteomes" id="UP000830671">
    <property type="component" value="Chromosome 1"/>
</dbReference>
<accession>A0A9Q8W8C9</accession>
<dbReference type="AlphaFoldDB" id="A0A9Q8W8C9"/>
<dbReference type="EMBL" id="CP019471">
    <property type="protein sequence ID" value="UQC73402.1"/>
    <property type="molecule type" value="Genomic_DNA"/>
</dbReference>
<evidence type="ECO:0000313" key="2">
    <source>
        <dbReference type="Proteomes" id="UP000830671"/>
    </source>
</evidence>
<reference evidence="1" key="1">
    <citation type="journal article" date="2021" name="Mol. Plant Microbe Interact.">
        <title>Complete Genome Sequence of the Plant-Pathogenic Fungus Colletotrichum lupini.</title>
        <authorList>
            <person name="Baroncelli R."/>
            <person name="Pensec F."/>
            <person name="Da Lio D."/>
            <person name="Boufleur T."/>
            <person name="Vicente I."/>
            <person name="Sarrocco S."/>
            <person name="Picot A."/>
            <person name="Baraldi E."/>
            <person name="Sukno S."/>
            <person name="Thon M."/>
            <person name="Le Floch G."/>
        </authorList>
    </citation>
    <scope>NUCLEOTIDE SEQUENCE</scope>
    <source>
        <strain evidence="1">IMI 504893</strain>
    </source>
</reference>
<protein>
    <submittedName>
        <fullName evidence="1">Uncharacterized protein</fullName>
    </submittedName>
</protein>
<dbReference type="RefSeq" id="XP_049135057.1">
    <property type="nucleotide sequence ID" value="XM_049279100.1"/>
</dbReference>
<keyword evidence="2" id="KW-1185">Reference proteome</keyword>
<name>A0A9Q8W8C9_9PEZI</name>
<evidence type="ECO:0000313" key="1">
    <source>
        <dbReference type="EMBL" id="UQC73402.1"/>
    </source>
</evidence>
<organism evidence="1 2">
    <name type="scientific">Colletotrichum lupini</name>
    <dbReference type="NCBI Taxonomy" id="145971"/>
    <lineage>
        <taxon>Eukaryota</taxon>
        <taxon>Fungi</taxon>
        <taxon>Dikarya</taxon>
        <taxon>Ascomycota</taxon>
        <taxon>Pezizomycotina</taxon>
        <taxon>Sordariomycetes</taxon>
        <taxon>Hypocreomycetidae</taxon>
        <taxon>Glomerellales</taxon>
        <taxon>Glomerellaceae</taxon>
        <taxon>Colletotrichum</taxon>
        <taxon>Colletotrichum acutatum species complex</taxon>
    </lineage>
</organism>